<accession>A0A4Q4MYE0</accession>
<reference evidence="4" key="1">
    <citation type="journal article" date="2019" name="bioRxiv">
        <title>Genomics, evolutionary history and diagnostics of the Alternaria alternata species group including apple and Asian pear pathotypes.</title>
        <authorList>
            <person name="Armitage A.D."/>
            <person name="Cockerton H.M."/>
            <person name="Sreenivasaprasad S."/>
            <person name="Woodhall J.W."/>
            <person name="Lane C.R."/>
            <person name="Harrison R.J."/>
            <person name="Clarkson J.P."/>
        </authorList>
    </citation>
    <scope>NUCLEOTIDE SEQUENCE [LARGE SCALE GENOMIC DNA]</scope>
    <source>
        <strain evidence="4">FERA 1177</strain>
    </source>
</reference>
<feature type="chain" id="PRO_5020844561" evidence="2">
    <location>
        <begin position="18"/>
        <end position="113"/>
    </location>
</feature>
<dbReference type="AlphaFoldDB" id="A0A4Q4MYE0"/>
<evidence type="ECO:0000256" key="1">
    <source>
        <dbReference type="SAM" id="Phobius"/>
    </source>
</evidence>
<name>A0A4Q4MYE0_ALTAL</name>
<dbReference type="Proteomes" id="UP000291422">
    <property type="component" value="Unassembled WGS sequence"/>
</dbReference>
<comment type="caution">
    <text evidence="3">The sequence shown here is derived from an EMBL/GenBank/DDBJ whole genome shotgun (WGS) entry which is preliminary data.</text>
</comment>
<dbReference type="EMBL" id="PDXD01000110">
    <property type="protein sequence ID" value="RYN61331.1"/>
    <property type="molecule type" value="Genomic_DNA"/>
</dbReference>
<organism evidence="3 4">
    <name type="scientific">Alternaria alternata</name>
    <name type="common">Alternaria rot fungus</name>
    <name type="synonym">Torula alternata</name>
    <dbReference type="NCBI Taxonomy" id="5599"/>
    <lineage>
        <taxon>Eukaryota</taxon>
        <taxon>Fungi</taxon>
        <taxon>Dikarya</taxon>
        <taxon>Ascomycota</taxon>
        <taxon>Pezizomycotina</taxon>
        <taxon>Dothideomycetes</taxon>
        <taxon>Pleosporomycetidae</taxon>
        <taxon>Pleosporales</taxon>
        <taxon>Pleosporineae</taxon>
        <taxon>Pleosporaceae</taxon>
        <taxon>Alternaria</taxon>
        <taxon>Alternaria sect. Alternaria</taxon>
        <taxon>Alternaria alternata complex</taxon>
    </lineage>
</organism>
<gene>
    <name evidence="3" type="ORF">AA0117_g12995</name>
</gene>
<sequence length="113" mass="11600">MKPTLVLCPLLIAIAHAERNSRAEDMPKELEMLESLIESVELEASSVVNNIHSAYSLAATAIPTALPTGIYGLLPAQTGASNAAVDGAISGQASYFTLAIAFAVVAVVCCALG</sequence>
<protein>
    <submittedName>
        <fullName evidence="3">Uncharacterized protein</fullName>
    </submittedName>
</protein>
<keyword evidence="1" id="KW-1133">Transmembrane helix</keyword>
<feature type="transmembrane region" description="Helical" evidence="1">
    <location>
        <begin position="93"/>
        <end position="112"/>
    </location>
</feature>
<keyword evidence="2" id="KW-0732">Signal</keyword>
<keyword evidence="1" id="KW-0812">Transmembrane</keyword>
<evidence type="ECO:0000313" key="4">
    <source>
        <dbReference type="Proteomes" id="UP000291422"/>
    </source>
</evidence>
<feature type="signal peptide" evidence="2">
    <location>
        <begin position="1"/>
        <end position="17"/>
    </location>
</feature>
<evidence type="ECO:0000256" key="2">
    <source>
        <dbReference type="SAM" id="SignalP"/>
    </source>
</evidence>
<keyword evidence="1" id="KW-0472">Membrane</keyword>
<evidence type="ECO:0000313" key="3">
    <source>
        <dbReference type="EMBL" id="RYN61331.1"/>
    </source>
</evidence>
<proteinExistence type="predicted"/>